<evidence type="ECO:0000256" key="1">
    <source>
        <dbReference type="SAM" id="Phobius"/>
    </source>
</evidence>
<keyword evidence="1" id="KW-0472">Membrane</keyword>
<accession>A0A0S4M1U0</accession>
<keyword evidence="1" id="KW-0812">Transmembrane</keyword>
<keyword evidence="3" id="KW-1185">Reference proteome</keyword>
<sequence length="110" mass="11941">MIHDIESYGAQMPPDLGKESAVLPGRSVDLSQINGYSGAGVISCCNHSRCFMCSAMKIVTIFSVLCLLITLIVFLCMSGSKYCLISVGCMLSAVIFSYIVFAIMKRRVNT</sequence>
<gene>
    <name evidence="2" type="ORF">Ark11_0928</name>
</gene>
<evidence type="ECO:0000313" key="2">
    <source>
        <dbReference type="EMBL" id="CUT17749.1"/>
    </source>
</evidence>
<feature type="transmembrane region" description="Helical" evidence="1">
    <location>
        <begin position="58"/>
        <end position="78"/>
    </location>
</feature>
<evidence type="ECO:0000313" key="3">
    <source>
        <dbReference type="Proteomes" id="UP000198651"/>
    </source>
</evidence>
<protein>
    <submittedName>
        <fullName evidence="2">Putative membrane protein</fullName>
    </submittedName>
</protein>
<keyword evidence="1" id="KW-1133">Transmembrane helix</keyword>
<feature type="transmembrane region" description="Helical" evidence="1">
    <location>
        <begin position="84"/>
        <end position="104"/>
    </location>
</feature>
<reference evidence="3" key="1">
    <citation type="submission" date="2015-11" db="EMBL/GenBank/DDBJ databases">
        <authorList>
            <person name="Seth-Smith H.M.B."/>
        </authorList>
    </citation>
    <scope>NUCLEOTIDE SEQUENCE [LARGE SCALE GENOMIC DNA]</scope>
    <source>
        <strain evidence="3">2013Ark11</strain>
    </source>
</reference>
<name>A0A0S4M1U0_9BURK</name>
<proteinExistence type="predicted"/>
<dbReference type="EMBL" id="LN906597">
    <property type="protein sequence ID" value="CUT17749.1"/>
    <property type="molecule type" value="Genomic_DNA"/>
</dbReference>
<dbReference type="AlphaFoldDB" id="A0A0S4M1U0"/>
<dbReference type="RefSeq" id="WP_092343035.1">
    <property type="nucleotide sequence ID" value="NZ_LN906597.1"/>
</dbReference>
<dbReference type="Proteomes" id="UP000198651">
    <property type="component" value="Chromosome I"/>
</dbReference>
<organism evidence="2 3">
    <name type="scientific">Candidatus Ichthyocystis hellenicum</name>
    <dbReference type="NCBI Taxonomy" id="1561003"/>
    <lineage>
        <taxon>Bacteria</taxon>
        <taxon>Pseudomonadati</taxon>
        <taxon>Pseudomonadota</taxon>
        <taxon>Betaproteobacteria</taxon>
        <taxon>Burkholderiales</taxon>
        <taxon>Candidatus Ichthyocystis</taxon>
    </lineage>
</organism>